<feature type="domain" description="PIN" evidence="5">
    <location>
        <begin position="6"/>
        <end position="127"/>
    </location>
</feature>
<dbReference type="GO" id="GO:0016787">
    <property type="term" value="F:hydrolase activity"/>
    <property type="evidence" value="ECO:0007669"/>
    <property type="project" value="UniProtKB-KW"/>
</dbReference>
<dbReference type="EMBL" id="OY288114">
    <property type="protein sequence ID" value="CAJ0866881.1"/>
    <property type="molecule type" value="Genomic_DNA"/>
</dbReference>
<dbReference type="InterPro" id="IPR002716">
    <property type="entry name" value="PIN_dom"/>
</dbReference>
<evidence type="ECO:0000256" key="1">
    <source>
        <dbReference type="ARBA" id="ARBA00022649"/>
    </source>
</evidence>
<protein>
    <recommendedName>
        <fullName evidence="5">PIN domain-containing protein</fullName>
    </recommendedName>
</protein>
<dbReference type="Gene3D" id="3.40.50.1010">
    <property type="entry name" value="5'-nuclease"/>
    <property type="match status" value="1"/>
</dbReference>
<dbReference type="SUPFAM" id="SSF88723">
    <property type="entry name" value="PIN domain-like"/>
    <property type="match status" value="1"/>
</dbReference>
<evidence type="ECO:0000256" key="4">
    <source>
        <dbReference type="ARBA" id="ARBA00022801"/>
    </source>
</evidence>
<keyword evidence="1" id="KW-1277">Toxin-antitoxin system</keyword>
<evidence type="ECO:0000313" key="6">
    <source>
        <dbReference type="EMBL" id="CAJ0866881.1"/>
    </source>
</evidence>
<keyword evidence="3" id="KW-0479">Metal-binding</keyword>
<organism evidence="6">
    <name type="scientific">freshwater sediment metagenome</name>
    <dbReference type="NCBI Taxonomy" id="556182"/>
    <lineage>
        <taxon>unclassified sequences</taxon>
        <taxon>metagenomes</taxon>
        <taxon>ecological metagenomes</taxon>
    </lineage>
</organism>
<evidence type="ECO:0000256" key="2">
    <source>
        <dbReference type="ARBA" id="ARBA00022722"/>
    </source>
</evidence>
<dbReference type="CDD" id="cd09854">
    <property type="entry name" value="PIN_VapC-like"/>
    <property type="match status" value="1"/>
</dbReference>
<keyword evidence="4" id="KW-0378">Hydrolase</keyword>
<accession>A0AA48RE25</accession>
<dbReference type="GO" id="GO:0004540">
    <property type="term" value="F:RNA nuclease activity"/>
    <property type="evidence" value="ECO:0007669"/>
    <property type="project" value="InterPro"/>
</dbReference>
<sequence>MSPPLIYIDTNALITGFESPIEAAKPVQDLLLHLRERPGAAVTSELTLAELLAPVARPGSLPAPVKKRLYLNLLVWSHLFDLRPITREILLQTADLRSVSKVKLPDAIHTVTAIHAGCAYFLSNDNGVRTPSGMSRIRADRSGVDNILSAWSQ</sequence>
<keyword evidence="2" id="KW-0540">Nuclease</keyword>
<evidence type="ECO:0000256" key="3">
    <source>
        <dbReference type="ARBA" id="ARBA00022723"/>
    </source>
</evidence>
<dbReference type="Pfam" id="PF01850">
    <property type="entry name" value="PIN"/>
    <property type="match status" value="1"/>
</dbReference>
<reference evidence="6" key="1">
    <citation type="submission" date="2023-07" db="EMBL/GenBank/DDBJ databases">
        <authorList>
            <person name="Pelsma A.J. K."/>
        </authorList>
    </citation>
    <scope>NUCLEOTIDE SEQUENCE</scope>
</reference>
<name>A0AA48RE25_9ZZZZ</name>
<gene>
    <name evidence="6" type="ORF">AMST5_01901</name>
</gene>
<dbReference type="AlphaFoldDB" id="A0AA48RE25"/>
<dbReference type="GO" id="GO:0046872">
    <property type="term" value="F:metal ion binding"/>
    <property type="evidence" value="ECO:0007669"/>
    <property type="project" value="UniProtKB-KW"/>
</dbReference>
<dbReference type="InterPro" id="IPR029060">
    <property type="entry name" value="PIN-like_dom_sf"/>
</dbReference>
<dbReference type="InterPro" id="IPR022907">
    <property type="entry name" value="VapC_family"/>
</dbReference>
<evidence type="ECO:0000259" key="5">
    <source>
        <dbReference type="Pfam" id="PF01850"/>
    </source>
</evidence>
<dbReference type="HAMAP" id="MF_00265">
    <property type="entry name" value="VapC_Nob1"/>
    <property type="match status" value="1"/>
</dbReference>
<proteinExistence type="inferred from homology"/>